<dbReference type="Gene3D" id="1.25.40.10">
    <property type="entry name" value="Tetratricopeptide repeat domain"/>
    <property type="match status" value="2"/>
</dbReference>
<feature type="repeat" description="TPR" evidence="1">
    <location>
        <begin position="243"/>
        <end position="276"/>
    </location>
</feature>
<keyword evidence="1" id="KW-0802">TPR repeat</keyword>
<reference evidence="2 3" key="1">
    <citation type="journal article" date="2015" name="Genome Announc.">
        <title>Draft Genome Sequences of Marine Isolates of Thalassomonas viridans and Thalassomonas actiniarum.</title>
        <authorList>
            <person name="Olonade I."/>
            <person name="van Zyl L.J."/>
            <person name="Trindade M."/>
        </authorList>
    </citation>
    <scope>NUCLEOTIDE SEQUENCE [LARGE SCALE GENOMIC DNA]</scope>
    <source>
        <strain evidence="2 3">XOM25</strain>
    </source>
</reference>
<evidence type="ECO:0000313" key="3">
    <source>
        <dbReference type="Proteomes" id="UP000032352"/>
    </source>
</evidence>
<dbReference type="InterPro" id="IPR011990">
    <property type="entry name" value="TPR-like_helical_dom_sf"/>
</dbReference>
<accession>A0AAE9YYZ2</accession>
<dbReference type="PANTHER" id="PTHR12558">
    <property type="entry name" value="CELL DIVISION CYCLE 16,23,27"/>
    <property type="match status" value="1"/>
</dbReference>
<dbReference type="RefSeq" id="WP_044837660.1">
    <property type="nucleotide sequence ID" value="NZ_CP059733.1"/>
</dbReference>
<protein>
    <submittedName>
        <fullName evidence="2">Tetratricopeptide repeat protein</fullName>
    </submittedName>
</protein>
<dbReference type="EMBL" id="CP059733">
    <property type="protein sequence ID" value="WDE03580.1"/>
    <property type="molecule type" value="Genomic_DNA"/>
</dbReference>
<gene>
    <name evidence="2" type="ORF">SG34_019630</name>
</gene>
<keyword evidence="3" id="KW-1185">Reference proteome</keyword>
<dbReference type="Pfam" id="PF13181">
    <property type="entry name" value="TPR_8"/>
    <property type="match status" value="1"/>
</dbReference>
<name>A0AAE9YYZ2_9GAMM</name>
<dbReference type="PROSITE" id="PS50005">
    <property type="entry name" value="TPR"/>
    <property type="match status" value="1"/>
</dbReference>
<proteinExistence type="predicted"/>
<sequence length="402" mass="45844">MKFQDNSILGFIMVLSLFFSGCSLTSEEKRNAQRSVDIMPLLNDQLFEPPASALLSEEDIFALSEPQQAAFLAGYRQGLARGLKPHKAVEAYITSLMGNFVYYGETYTAAQAMSREQGNCMSLAVLTTAMVRLAGLEFDYRKVNTLPIFEKKKSLLLSSSHVQTVIYDPEFVADKNILYFTKPGVVIDYFPSDSNYYASSKYGYQQFLAMFYQNLAADALLEEDFNLAFAYAQRALSADKRSNKTINLLAVLHRRMGDISAAEAIYQAGLRLNPDDIYLLSNLVVLLKKQHRFAEAEIYEQSMRLLDDPNPYAWLEQAYLAQQKQDDSEAISYFKKVIAKAPYVQEAYIGLYQIYARQGKIARAQLMLEKVLEWTHEQEERKGYKRKLYQLTGDNRAKLARL</sequence>
<evidence type="ECO:0000313" key="2">
    <source>
        <dbReference type="EMBL" id="WDE03580.1"/>
    </source>
</evidence>
<dbReference type="SUPFAM" id="SSF48452">
    <property type="entry name" value="TPR-like"/>
    <property type="match status" value="1"/>
</dbReference>
<dbReference type="AlphaFoldDB" id="A0AAE9YYZ2"/>
<dbReference type="Pfam" id="PF14559">
    <property type="entry name" value="TPR_19"/>
    <property type="match status" value="1"/>
</dbReference>
<dbReference type="KEGG" id="tvd:SG34_019630"/>
<dbReference type="Proteomes" id="UP000032352">
    <property type="component" value="Chromosome"/>
</dbReference>
<dbReference type="InterPro" id="IPR019734">
    <property type="entry name" value="TPR_rpt"/>
</dbReference>
<dbReference type="PANTHER" id="PTHR12558:SF13">
    <property type="entry name" value="CELL DIVISION CYCLE PROTEIN 27 HOMOLOG"/>
    <property type="match status" value="1"/>
</dbReference>
<dbReference type="PROSITE" id="PS51257">
    <property type="entry name" value="PROKAR_LIPOPROTEIN"/>
    <property type="match status" value="1"/>
</dbReference>
<organism evidence="2 3">
    <name type="scientific">Thalassomonas viridans</name>
    <dbReference type="NCBI Taxonomy" id="137584"/>
    <lineage>
        <taxon>Bacteria</taxon>
        <taxon>Pseudomonadati</taxon>
        <taxon>Pseudomonadota</taxon>
        <taxon>Gammaproteobacteria</taxon>
        <taxon>Alteromonadales</taxon>
        <taxon>Colwelliaceae</taxon>
        <taxon>Thalassomonas</taxon>
    </lineage>
</organism>
<evidence type="ECO:0000256" key="1">
    <source>
        <dbReference type="PROSITE-ProRule" id="PRU00339"/>
    </source>
</evidence>
<reference evidence="2 3" key="2">
    <citation type="journal article" date="2022" name="Mar. Drugs">
        <title>Bioassay-Guided Fractionation Leads to the Detection of Cholic Acid Generated by the Rare Thalassomonas sp.</title>
        <authorList>
            <person name="Pheiffer F."/>
            <person name="Schneider Y.K."/>
            <person name="Hansen E.H."/>
            <person name="Andersen J.H."/>
            <person name="Isaksson J."/>
            <person name="Busche T."/>
            <person name="R C."/>
            <person name="Kalinowski J."/>
            <person name="Zyl L.V."/>
            <person name="Trindade M."/>
        </authorList>
    </citation>
    <scope>NUCLEOTIDE SEQUENCE [LARGE SCALE GENOMIC DNA]</scope>
    <source>
        <strain evidence="2 3">XOM25</strain>
    </source>
</reference>
<dbReference type="SMART" id="SM00028">
    <property type="entry name" value="TPR"/>
    <property type="match status" value="3"/>
</dbReference>